<dbReference type="Pfam" id="PF01408">
    <property type="entry name" value="GFO_IDH_MocA"/>
    <property type="match status" value="1"/>
</dbReference>
<dbReference type="InterPro" id="IPR000683">
    <property type="entry name" value="Gfo/Idh/MocA-like_OxRdtase_N"/>
</dbReference>
<keyword evidence="5" id="KW-1185">Reference proteome</keyword>
<evidence type="ECO:0000259" key="3">
    <source>
        <dbReference type="Pfam" id="PF22725"/>
    </source>
</evidence>
<evidence type="ECO:0000259" key="2">
    <source>
        <dbReference type="Pfam" id="PF01408"/>
    </source>
</evidence>
<protein>
    <submittedName>
        <fullName evidence="4">Gfo/Idh/MocA family oxidoreductase</fullName>
    </submittedName>
</protein>
<dbReference type="InterPro" id="IPR050463">
    <property type="entry name" value="Gfo/Idh/MocA_oxidrdct_glycsds"/>
</dbReference>
<dbReference type="PANTHER" id="PTHR43818">
    <property type="entry name" value="BCDNA.GH03377"/>
    <property type="match status" value="1"/>
</dbReference>
<feature type="domain" description="Gfo/Idh/MocA-like oxidoreductase N-terminal" evidence="2">
    <location>
        <begin position="9"/>
        <end position="129"/>
    </location>
</feature>
<comment type="caution">
    <text evidence="4">The sequence shown here is derived from an EMBL/GenBank/DDBJ whole genome shotgun (WGS) entry which is preliminary data.</text>
</comment>
<dbReference type="Proteomes" id="UP001500051">
    <property type="component" value="Unassembled WGS sequence"/>
</dbReference>
<dbReference type="SUPFAM" id="SSF51735">
    <property type="entry name" value="NAD(P)-binding Rossmann-fold domains"/>
    <property type="match status" value="1"/>
</dbReference>
<dbReference type="Gene3D" id="3.30.360.10">
    <property type="entry name" value="Dihydrodipicolinate Reductase, domain 2"/>
    <property type="match status" value="1"/>
</dbReference>
<dbReference type="RefSeq" id="WP_344811791.1">
    <property type="nucleotide sequence ID" value="NZ_BAAAYX010000004.1"/>
</dbReference>
<dbReference type="Pfam" id="PF22725">
    <property type="entry name" value="GFO_IDH_MocA_C3"/>
    <property type="match status" value="1"/>
</dbReference>
<gene>
    <name evidence="4" type="ORF">GCM10022204_15930</name>
</gene>
<feature type="domain" description="GFO/IDH/MocA-like oxidoreductase" evidence="3">
    <location>
        <begin position="137"/>
        <end position="256"/>
    </location>
</feature>
<accession>A0ABP7D2P8</accession>
<proteinExistence type="predicted"/>
<dbReference type="InterPro" id="IPR036291">
    <property type="entry name" value="NAD(P)-bd_dom_sf"/>
</dbReference>
<evidence type="ECO:0000256" key="1">
    <source>
        <dbReference type="ARBA" id="ARBA00023002"/>
    </source>
</evidence>
<keyword evidence="1" id="KW-0560">Oxidoreductase</keyword>
<dbReference type="Gene3D" id="3.40.50.720">
    <property type="entry name" value="NAD(P)-binding Rossmann-like Domain"/>
    <property type="match status" value="1"/>
</dbReference>
<dbReference type="InterPro" id="IPR055170">
    <property type="entry name" value="GFO_IDH_MocA-like_dom"/>
</dbReference>
<sequence>MSTQAGRVIRWGVIGVGDVVEHKSGRAFQTVPGSALVAVMRRDAERAADFARRFGVPRWYADADELLADPEVDAVYVATPPDSHASYTARAAAAGKPVYVEKPMARTAGECEQMISDCTRAGVPLFVAYYRRAMPRFATAVELVRSGRIGAVRSVVVRHQRPADRPSSSLPWRLDPQMSGGGHFVDLASHTLDWLDFLLGPVTDVSGAAAGPDGPVAETQVVARLSFGDVLGVGLWDYDAAESCDLIELVGDAGTLQLSTFGTEPLRLTTAHGTTEIPGAYPPVVQEPLISNVVASLRGEADPLSTGASALRTARVIDSILAEHRRTHHLVF</sequence>
<dbReference type="SUPFAM" id="SSF55347">
    <property type="entry name" value="Glyceraldehyde-3-phosphate dehydrogenase-like, C-terminal domain"/>
    <property type="match status" value="1"/>
</dbReference>
<dbReference type="PANTHER" id="PTHR43818:SF11">
    <property type="entry name" value="BCDNA.GH03377"/>
    <property type="match status" value="1"/>
</dbReference>
<reference evidence="5" key="1">
    <citation type="journal article" date="2019" name="Int. J. Syst. Evol. Microbiol.">
        <title>The Global Catalogue of Microorganisms (GCM) 10K type strain sequencing project: providing services to taxonomists for standard genome sequencing and annotation.</title>
        <authorList>
            <consortium name="The Broad Institute Genomics Platform"/>
            <consortium name="The Broad Institute Genome Sequencing Center for Infectious Disease"/>
            <person name="Wu L."/>
            <person name="Ma J."/>
        </authorList>
    </citation>
    <scope>NUCLEOTIDE SEQUENCE [LARGE SCALE GENOMIC DNA]</scope>
    <source>
        <strain evidence="5">JCM 16548</strain>
    </source>
</reference>
<evidence type="ECO:0000313" key="4">
    <source>
        <dbReference type="EMBL" id="GAA3700070.1"/>
    </source>
</evidence>
<evidence type="ECO:0000313" key="5">
    <source>
        <dbReference type="Proteomes" id="UP001500051"/>
    </source>
</evidence>
<organism evidence="4 5">
    <name type="scientific">Microlunatus aurantiacus</name>
    <dbReference type="NCBI Taxonomy" id="446786"/>
    <lineage>
        <taxon>Bacteria</taxon>
        <taxon>Bacillati</taxon>
        <taxon>Actinomycetota</taxon>
        <taxon>Actinomycetes</taxon>
        <taxon>Propionibacteriales</taxon>
        <taxon>Propionibacteriaceae</taxon>
        <taxon>Microlunatus</taxon>
    </lineage>
</organism>
<dbReference type="EMBL" id="BAAAYX010000004">
    <property type="protein sequence ID" value="GAA3700070.1"/>
    <property type="molecule type" value="Genomic_DNA"/>
</dbReference>
<name>A0ABP7D2P8_9ACTN</name>